<proteinExistence type="predicted"/>
<organism evidence="1 2">
    <name type="scientific">Bradyrhizobium lablabi</name>
    <dbReference type="NCBI Taxonomy" id="722472"/>
    <lineage>
        <taxon>Bacteria</taxon>
        <taxon>Pseudomonadati</taxon>
        <taxon>Pseudomonadota</taxon>
        <taxon>Alphaproteobacteria</taxon>
        <taxon>Hyphomicrobiales</taxon>
        <taxon>Nitrobacteraceae</taxon>
        <taxon>Bradyrhizobium</taxon>
    </lineage>
</organism>
<sequence length="177" mass="19970">MVECEMDFSADNWKLVANSGREQFCGAFIKRGSNEDGLELILAKVSLVGEFWLDPPFANDVGSSSLESVFSVSLPHLVLRKDRIETLLDELQQWLLKPKPISLELAKCRTTYQSLTISLGVREDLICSLERPACTISYCSNSFEVGKWHFVVDQSCIRIFHEELRAALDSLYSTTSQ</sequence>
<comment type="caution">
    <text evidence="1">The sequence shown here is derived from an EMBL/GenBank/DDBJ whole genome shotgun (WGS) entry which is preliminary data.</text>
</comment>
<evidence type="ECO:0000313" key="1">
    <source>
        <dbReference type="EMBL" id="KRR26383.1"/>
    </source>
</evidence>
<accession>A0A0R3N7X0</accession>
<evidence type="ECO:0000313" key="2">
    <source>
        <dbReference type="Proteomes" id="UP000051660"/>
    </source>
</evidence>
<gene>
    <name evidence="1" type="ORF">CQ14_02475</name>
</gene>
<reference evidence="1 2" key="1">
    <citation type="submission" date="2014-03" db="EMBL/GenBank/DDBJ databases">
        <title>Bradyrhizobium valentinum sp. nov., isolated from effective nodules of Lupinus mariae-josephae, a lupine endemic of basic-lime soils in Eastern Spain.</title>
        <authorList>
            <person name="Duran D."/>
            <person name="Rey L."/>
            <person name="Navarro A."/>
            <person name="Busquets A."/>
            <person name="Imperial J."/>
            <person name="Ruiz-Argueso T."/>
        </authorList>
    </citation>
    <scope>NUCLEOTIDE SEQUENCE [LARGE SCALE GENOMIC DNA]</scope>
    <source>
        <strain evidence="1 2">CCBAU 23086</strain>
    </source>
</reference>
<dbReference type="EMBL" id="LLYB01000046">
    <property type="protein sequence ID" value="KRR26383.1"/>
    <property type="molecule type" value="Genomic_DNA"/>
</dbReference>
<protein>
    <submittedName>
        <fullName evidence="1">Uncharacterized protein</fullName>
    </submittedName>
</protein>
<dbReference type="AlphaFoldDB" id="A0A0R3N7X0"/>
<name>A0A0R3N7X0_9BRAD</name>
<dbReference type="Proteomes" id="UP000051660">
    <property type="component" value="Unassembled WGS sequence"/>
</dbReference>